<proteinExistence type="predicted"/>
<dbReference type="Pfam" id="PF13177">
    <property type="entry name" value="DNA_pol3_delta2"/>
    <property type="match status" value="1"/>
</dbReference>
<gene>
    <name evidence="2" type="ORF">CKO28_04730</name>
</gene>
<name>A0ABS1DA74_9PROT</name>
<comment type="caution">
    <text evidence="2">The sequence shown here is derived from an EMBL/GenBank/DDBJ whole genome shotgun (WGS) entry which is preliminary data.</text>
</comment>
<evidence type="ECO:0000313" key="2">
    <source>
        <dbReference type="EMBL" id="MBK1667333.1"/>
    </source>
</evidence>
<sequence length="315" mass="33314">MTANNLTLQDQIEAAPPGGLILCGPAGIGKAAFAREIAARLLGCAPDFAHPDLHIVRAAEDKKAIDVEQVRDACQRIRLAPADGGHRVMLVPQADTMTVNAANALLKTLEEPPARATVILTVDAVGRLPATIRSRCRLERVAAPARDAALAQLRETCPDLSVEEGRGLLELAQGRAGLAADYAAAGGIELYLDICRAAKPLIRPGGRVDRPLLIALTQRAGKSWPTAVNLIERLAARLSETLACGEPPAAAMEGEDKFLQAIARHARLSASVSAWTDVRRLGEEAEVRNLDGRTTLDRALRALDALAATPAEQAG</sequence>
<dbReference type="SUPFAM" id="SSF52540">
    <property type="entry name" value="P-loop containing nucleoside triphosphate hydrolases"/>
    <property type="match status" value="1"/>
</dbReference>
<dbReference type="Gene3D" id="3.40.50.300">
    <property type="entry name" value="P-loop containing nucleotide triphosphate hydrolases"/>
    <property type="match status" value="1"/>
</dbReference>
<dbReference type="InterPro" id="IPR003593">
    <property type="entry name" value="AAA+_ATPase"/>
</dbReference>
<dbReference type="InterPro" id="IPR050238">
    <property type="entry name" value="DNA_Rep/Repair_Clamp_Loader"/>
</dbReference>
<feature type="domain" description="AAA+ ATPase" evidence="1">
    <location>
        <begin position="16"/>
        <end position="144"/>
    </location>
</feature>
<reference evidence="2 3" key="1">
    <citation type="journal article" date="2020" name="Microorganisms">
        <title>Osmotic Adaptation and Compatible Solute Biosynthesis of Phototrophic Bacteria as Revealed from Genome Analyses.</title>
        <authorList>
            <person name="Imhoff J.F."/>
            <person name="Rahn T."/>
            <person name="Kunzel S."/>
            <person name="Keller A."/>
            <person name="Neulinger S.C."/>
        </authorList>
    </citation>
    <scope>NUCLEOTIDE SEQUENCE [LARGE SCALE GENOMIC DNA]</scope>
    <source>
        <strain evidence="2 3">DSM 9895</strain>
    </source>
</reference>
<dbReference type="PANTHER" id="PTHR11669:SF8">
    <property type="entry name" value="DNA POLYMERASE III SUBUNIT DELTA"/>
    <property type="match status" value="1"/>
</dbReference>
<dbReference type="EMBL" id="NRRL01000006">
    <property type="protein sequence ID" value="MBK1667333.1"/>
    <property type="molecule type" value="Genomic_DNA"/>
</dbReference>
<keyword evidence="3" id="KW-1185">Reference proteome</keyword>
<dbReference type="RefSeq" id="WP_200339403.1">
    <property type="nucleotide sequence ID" value="NZ_NRRL01000006.1"/>
</dbReference>
<dbReference type="InterPro" id="IPR027417">
    <property type="entry name" value="P-loop_NTPase"/>
</dbReference>
<dbReference type="SMART" id="SM00382">
    <property type="entry name" value="AAA"/>
    <property type="match status" value="1"/>
</dbReference>
<evidence type="ECO:0000313" key="3">
    <source>
        <dbReference type="Proteomes" id="UP001296873"/>
    </source>
</evidence>
<evidence type="ECO:0000259" key="1">
    <source>
        <dbReference type="SMART" id="SM00382"/>
    </source>
</evidence>
<accession>A0ABS1DA74</accession>
<organism evidence="2 3">
    <name type="scientific">Rhodovibrio sodomensis</name>
    <dbReference type="NCBI Taxonomy" id="1088"/>
    <lineage>
        <taxon>Bacteria</taxon>
        <taxon>Pseudomonadati</taxon>
        <taxon>Pseudomonadota</taxon>
        <taxon>Alphaproteobacteria</taxon>
        <taxon>Rhodospirillales</taxon>
        <taxon>Rhodovibrionaceae</taxon>
        <taxon>Rhodovibrio</taxon>
    </lineage>
</organism>
<dbReference type="Proteomes" id="UP001296873">
    <property type="component" value="Unassembled WGS sequence"/>
</dbReference>
<dbReference type="PANTHER" id="PTHR11669">
    <property type="entry name" value="REPLICATION FACTOR C / DNA POLYMERASE III GAMMA-TAU SUBUNIT"/>
    <property type="match status" value="1"/>
</dbReference>
<protein>
    <recommendedName>
        <fullName evidence="1">AAA+ ATPase domain-containing protein</fullName>
    </recommendedName>
</protein>